<sequence length="348" mass="38127">MGKQEYTFPPLSGEEGEYIVNLAKEKKKLAHSVIESVYELVPSEYHKNIRLLSQKEKIADKQYTLTPKHMEYGLHSYRGKTYMETFRPYVDVEGRIEQMIAVHKEHSASYELDITPEQIGDKWVMTCHFSGLNKNGQPFKTKERSIIGFGATHGVDATNPIENASTSAVGRALSHGGYGNIGSGLSSYEDIYIAISRQKALDKLKEDSSGSNGAKQTPTGADGNTGHAQDGKQSQGSDRSSQGSGHRPPSGNGNSSQHRSQGNSGRPVNNGNGHGQGQGNAGQEEKNRLREKNKLVNRLMVGTQNWAKGDLKAKVQNLIQATWDGKFNSLSLEQLQTLDQRLGVNQAS</sequence>
<organism evidence="2 3">
    <name type="scientific">Cohnella soli</name>
    <dbReference type="NCBI Taxonomy" id="425005"/>
    <lineage>
        <taxon>Bacteria</taxon>
        <taxon>Bacillati</taxon>
        <taxon>Bacillota</taxon>
        <taxon>Bacilli</taxon>
        <taxon>Bacillales</taxon>
        <taxon>Paenibacillaceae</taxon>
        <taxon>Cohnella</taxon>
    </lineage>
</organism>
<gene>
    <name evidence="2" type="ORF">ACFPOF_06260</name>
</gene>
<feature type="compositionally biased region" description="Low complexity" evidence="1">
    <location>
        <begin position="231"/>
        <end position="245"/>
    </location>
</feature>
<accession>A0ABW0HQ60</accession>
<evidence type="ECO:0000313" key="3">
    <source>
        <dbReference type="Proteomes" id="UP001596113"/>
    </source>
</evidence>
<feature type="compositionally biased region" description="Polar residues" evidence="1">
    <location>
        <begin position="251"/>
        <end position="267"/>
    </location>
</feature>
<keyword evidence="3" id="KW-1185">Reference proteome</keyword>
<reference evidence="3" key="1">
    <citation type="journal article" date="2019" name="Int. J. Syst. Evol. Microbiol.">
        <title>The Global Catalogue of Microorganisms (GCM) 10K type strain sequencing project: providing services to taxonomists for standard genome sequencing and annotation.</title>
        <authorList>
            <consortium name="The Broad Institute Genomics Platform"/>
            <consortium name="The Broad Institute Genome Sequencing Center for Infectious Disease"/>
            <person name="Wu L."/>
            <person name="Ma J."/>
        </authorList>
    </citation>
    <scope>NUCLEOTIDE SEQUENCE [LARGE SCALE GENOMIC DNA]</scope>
    <source>
        <strain evidence="3">CGMCC 1.18575</strain>
    </source>
</reference>
<dbReference type="Proteomes" id="UP001596113">
    <property type="component" value="Unassembled WGS sequence"/>
</dbReference>
<evidence type="ECO:0000256" key="1">
    <source>
        <dbReference type="SAM" id="MobiDB-lite"/>
    </source>
</evidence>
<dbReference type="RefSeq" id="WP_378130690.1">
    <property type="nucleotide sequence ID" value="NZ_JBHSMI010000012.1"/>
</dbReference>
<comment type="caution">
    <text evidence="2">The sequence shown here is derived from an EMBL/GenBank/DDBJ whole genome shotgun (WGS) entry which is preliminary data.</text>
</comment>
<name>A0ABW0HQ60_9BACL</name>
<protein>
    <submittedName>
        <fullName evidence="2">Uncharacterized protein</fullName>
    </submittedName>
</protein>
<feature type="compositionally biased region" description="Polar residues" evidence="1">
    <location>
        <begin position="209"/>
        <end position="219"/>
    </location>
</feature>
<proteinExistence type="predicted"/>
<dbReference type="EMBL" id="JBHSMI010000012">
    <property type="protein sequence ID" value="MFC5402335.1"/>
    <property type="molecule type" value="Genomic_DNA"/>
</dbReference>
<evidence type="ECO:0000313" key="2">
    <source>
        <dbReference type="EMBL" id="MFC5402335.1"/>
    </source>
</evidence>
<feature type="region of interest" description="Disordered" evidence="1">
    <location>
        <begin position="204"/>
        <end position="287"/>
    </location>
</feature>